<evidence type="ECO:0000313" key="2">
    <source>
        <dbReference type="Proteomes" id="UP000536624"/>
    </source>
</evidence>
<gene>
    <name evidence="1" type="ORF">SMALB_7906</name>
</gene>
<dbReference type="AlphaFoldDB" id="A0A7X5XB33"/>
<name>A0A7X5XB33_STRMQ</name>
<protein>
    <submittedName>
        <fullName evidence="1">Phage minor capsid protein 2</fullName>
    </submittedName>
</protein>
<organism evidence="1 2">
    <name type="scientific">Streptomyces malaysiensis</name>
    <dbReference type="NCBI Taxonomy" id="92644"/>
    <lineage>
        <taxon>Bacteria</taxon>
        <taxon>Bacillati</taxon>
        <taxon>Actinomycetota</taxon>
        <taxon>Actinomycetes</taxon>
        <taxon>Kitasatosporales</taxon>
        <taxon>Streptomycetaceae</taxon>
        <taxon>Streptomyces</taxon>
        <taxon>Streptomyces violaceusniger group</taxon>
    </lineage>
</organism>
<dbReference type="RefSeq" id="WP_244453821.1">
    <property type="nucleotide sequence ID" value="NZ_JAALLH010000002.1"/>
</dbReference>
<dbReference type="EMBL" id="JAALLH010000002">
    <property type="protein sequence ID" value="NIY69782.1"/>
    <property type="molecule type" value="Genomic_DNA"/>
</dbReference>
<dbReference type="Pfam" id="PF06152">
    <property type="entry name" value="Phage_min_cap2"/>
    <property type="match status" value="1"/>
</dbReference>
<dbReference type="Proteomes" id="UP000536624">
    <property type="component" value="Unassembled WGS sequence"/>
</dbReference>
<evidence type="ECO:0000313" key="1">
    <source>
        <dbReference type="EMBL" id="NIY69782.1"/>
    </source>
</evidence>
<dbReference type="InterPro" id="IPR009319">
    <property type="entry name" value="Phage_A118_VSP1"/>
</dbReference>
<proteinExistence type="predicted"/>
<sequence>MALHPGMVEPLAERTRDLYAAAEPRLLGNIARQLADGLDAPGWAERKLTSVTALRRSAQGVVDELGKAVCLDVFDAIAEAYNTGHRAAVAGLGSLPDRARQLVDEITPNA</sequence>
<comment type="caution">
    <text evidence="1">The sequence shown here is derived from an EMBL/GenBank/DDBJ whole genome shotgun (WGS) entry which is preliminary data.</text>
</comment>
<reference evidence="1 2" key="1">
    <citation type="submission" date="2020-02" db="EMBL/GenBank/DDBJ databases">
        <title>Streptomyces malaysiensis DSM14702 (JHCC583434, PFL_A843) Genome sequencing and assembly.</title>
        <authorList>
            <person name="Samborskyy M."/>
        </authorList>
    </citation>
    <scope>NUCLEOTIDE SEQUENCE [LARGE SCALE GENOMIC DNA]</scope>
    <source>
        <strain evidence="1 2">DSM 14702</strain>
    </source>
</reference>
<dbReference type="GO" id="GO:0005198">
    <property type="term" value="F:structural molecule activity"/>
    <property type="evidence" value="ECO:0007669"/>
    <property type="project" value="InterPro"/>
</dbReference>
<accession>A0A7X5XB33</accession>